<feature type="compositionally biased region" description="Basic and acidic residues" evidence="2">
    <location>
        <begin position="452"/>
        <end position="463"/>
    </location>
</feature>
<feature type="region of interest" description="Disordered" evidence="2">
    <location>
        <begin position="571"/>
        <end position="610"/>
    </location>
</feature>
<feature type="coiled-coil region" evidence="1">
    <location>
        <begin position="2"/>
        <end position="29"/>
    </location>
</feature>
<comment type="caution">
    <text evidence="4">The sequence shown here is derived from an EMBL/GenBank/DDBJ whole genome shotgun (WGS) entry which is preliminary data.</text>
</comment>
<feature type="region of interest" description="Disordered" evidence="2">
    <location>
        <begin position="405"/>
        <end position="527"/>
    </location>
</feature>
<feature type="compositionally biased region" description="Pro residues" evidence="2">
    <location>
        <begin position="511"/>
        <end position="521"/>
    </location>
</feature>
<evidence type="ECO:0000259" key="3">
    <source>
        <dbReference type="Pfam" id="PF12927"/>
    </source>
</evidence>
<evidence type="ECO:0000313" key="4">
    <source>
        <dbReference type="EMBL" id="KAJ4377951.1"/>
    </source>
</evidence>
<feature type="region of interest" description="Disordered" evidence="2">
    <location>
        <begin position="222"/>
        <end position="251"/>
    </location>
</feature>
<protein>
    <recommendedName>
        <fullName evidence="3">DUF3835 domain-containing protein</fullName>
    </recommendedName>
</protein>
<feature type="region of interest" description="Disordered" evidence="2">
    <location>
        <begin position="182"/>
        <end position="210"/>
    </location>
</feature>
<dbReference type="GO" id="GO:0019212">
    <property type="term" value="F:phosphatase inhibitor activity"/>
    <property type="evidence" value="ECO:0007669"/>
    <property type="project" value="TreeGrafter"/>
</dbReference>
<dbReference type="GO" id="GO:0003714">
    <property type="term" value="F:transcription corepressor activity"/>
    <property type="evidence" value="ECO:0007669"/>
    <property type="project" value="TreeGrafter"/>
</dbReference>
<dbReference type="Pfam" id="PF13758">
    <property type="entry name" value="Prefoldin_3"/>
    <property type="match status" value="1"/>
</dbReference>
<dbReference type="InterPro" id="IPR039553">
    <property type="entry name" value="Prefoldin-like"/>
</dbReference>
<feature type="compositionally biased region" description="Acidic residues" evidence="2">
    <location>
        <begin position="330"/>
        <end position="350"/>
    </location>
</feature>
<evidence type="ECO:0000256" key="1">
    <source>
        <dbReference type="SAM" id="Coils"/>
    </source>
</evidence>
<feature type="region of interest" description="Disordered" evidence="2">
    <location>
        <begin position="323"/>
        <end position="360"/>
    </location>
</feature>
<proteinExistence type="predicted"/>
<gene>
    <name evidence="4" type="ORF">N0V83_000781</name>
</gene>
<dbReference type="InterPro" id="IPR052255">
    <property type="entry name" value="RNA_pol_II_subunit5-mediator"/>
</dbReference>
<dbReference type="PANTHER" id="PTHR15111">
    <property type="entry name" value="RNA POLYMERASE II SUBUNIT 5-MEDIATING PROTEIN NNX3"/>
    <property type="match status" value="1"/>
</dbReference>
<evidence type="ECO:0000313" key="5">
    <source>
        <dbReference type="Proteomes" id="UP001140560"/>
    </source>
</evidence>
<organism evidence="4 5">
    <name type="scientific">Neocucurbitaria cava</name>
    <dbReference type="NCBI Taxonomy" id="798079"/>
    <lineage>
        <taxon>Eukaryota</taxon>
        <taxon>Fungi</taxon>
        <taxon>Dikarya</taxon>
        <taxon>Ascomycota</taxon>
        <taxon>Pezizomycotina</taxon>
        <taxon>Dothideomycetes</taxon>
        <taxon>Pleosporomycetidae</taxon>
        <taxon>Pleosporales</taxon>
        <taxon>Pleosporineae</taxon>
        <taxon>Cucurbitariaceae</taxon>
        <taxon>Neocucurbitaria</taxon>
    </lineage>
</organism>
<feature type="region of interest" description="Disordered" evidence="2">
    <location>
        <begin position="381"/>
        <end position="400"/>
    </location>
</feature>
<dbReference type="SUPFAM" id="SSF46579">
    <property type="entry name" value="Prefoldin"/>
    <property type="match status" value="1"/>
</dbReference>
<dbReference type="EMBL" id="JAPEUY010000001">
    <property type="protein sequence ID" value="KAJ4377951.1"/>
    <property type="molecule type" value="Genomic_DNA"/>
</dbReference>
<dbReference type="OrthoDB" id="21413at2759"/>
<dbReference type="InterPro" id="IPR024325">
    <property type="entry name" value="DUF3835"/>
</dbReference>
<dbReference type="GO" id="GO:0000122">
    <property type="term" value="P:negative regulation of transcription by RNA polymerase II"/>
    <property type="evidence" value="ECO:0007669"/>
    <property type="project" value="TreeGrafter"/>
</dbReference>
<feature type="domain" description="DUF3835" evidence="3">
    <location>
        <begin position="528"/>
        <end position="605"/>
    </location>
</feature>
<dbReference type="InterPro" id="IPR009053">
    <property type="entry name" value="Prefoldin"/>
</dbReference>
<dbReference type="Pfam" id="PF12927">
    <property type="entry name" value="DUF3835"/>
    <property type="match status" value="1"/>
</dbReference>
<keyword evidence="5" id="KW-1185">Reference proteome</keyword>
<sequence>MAASAHDALESIERRRAQLQENVDKLHKALSHWTTWEAEYQLLQEEIQSAGDPSPSQIQEIARDLGSSLVNEKEVDELLGLNRQTTRSANQVVDLISRRIDYVQQNSATIEKQLNAAEKQLAGVDVLLEPGVENEDGLPMMDIEEELDDAGNAVSSSVNQTGKGAAEVIEALRKAGLQKAELERKNATQPQEELPGTPSAPAPTSAVAGVPDPAAASMELEPVPAKSEDTPGIPQTPAPSAQTTERETKQKSALELHGYNDDLAATNFSSGTKVIELDADENMVATYPIIPQGESPEDAELRRQMLQYGMSEVGQVVAELDLDQPTASYSDDDMDDDYDGHTTEEEEEEDQYGRSTRPVITEEYRRQMLELEQKLGARMLENVGPRPDASPLAEHIGDIRTMRIRRDDQFDQSMEAPAPNPPNMETDSQPKKKGVRFADEIDISEAPQPARNQEEPPVRDDKPAATMSDVIVERPTSIPQPPVEPSKSVKVSKFRSARAGSKQPSNMLPNPSLPDVPPVPTGPAGRTLASTITEHVPSPSEPQAPDEFDPIVVNREIQAEYNKARNKFIQQQGGFKAPEENDEGDIVEERDGKTKKVSRFMSARLKASGM</sequence>
<feature type="compositionally biased region" description="Low complexity" evidence="2">
    <location>
        <begin position="195"/>
        <end position="210"/>
    </location>
</feature>
<evidence type="ECO:0000256" key="2">
    <source>
        <dbReference type="SAM" id="MobiDB-lite"/>
    </source>
</evidence>
<dbReference type="Gene3D" id="1.10.287.370">
    <property type="match status" value="1"/>
</dbReference>
<keyword evidence="1" id="KW-0175">Coiled coil</keyword>
<dbReference type="PANTHER" id="PTHR15111:SF0">
    <property type="entry name" value="UNCONVENTIONAL PREFOLDIN RPB5 INTERACTOR 1"/>
    <property type="match status" value="1"/>
</dbReference>
<dbReference type="AlphaFoldDB" id="A0A9W8YIH3"/>
<name>A0A9W8YIH3_9PLEO</name>
<reference evidence="4" key="1">
    <citation type="submission" date="2022-10" db="EMBL/GenBank/DDBJ databases">
        <title>Tapping the CABI collections for fungal endophytes: first genome assemblies for Collariella, Neodidymelliopsis, Ascochyta clinopodiicola, Didymella pomorum, Didymosphaeria variabile, Neocosmospora piperis and Neocucurbitaria cava.</title>
        <authorList>
            <person name="Hill R."/>
        </authorList>
    </citation>
    <scope>NUCLEOTIDE SEQUENCE</scope>
    <source>
        <strain evidence="4">IMI 356814</strain>
    </source>
</reference>
<dbReference type="GO" id="GO:0003682">
    <property type="term" value="F:chromatin binding"/>
    <property type="evidence" value="ECO:0007669"/>
    <property type="project" value="TreeGrafter"/>
</dbReference>
<accession>A0A9W8YIH3</accession>
<dbReference type="Proteomes" id="UP001140560">
    <property type="component" value="Unassembled WGS sequence"/>
</dbReference>